<protein>
    <submittedName>
        <fullName evidence="1">Uncharacterized protein</fullName>
    </submittedName>
</protein>
<organism evidence="1 2">
    <name type="scientific">Oceanidesulfovibrio marinus</name>
    <dbReference type="NCBI Taxonomy" id="370038"/>
    <lineage>
        <taxon>Bacteria</taxon>
        <taxon>Pseudomonadati</taxon>
        <taxon>Thermodesulfobacteriota</taxon>
        <taxon>Desulfovibrionia</taxon>
        <taxon>Desulfovibrionales</taxon>
        <taxon>Desulfovibrionaceae</taxon>
        <taxon>Oceanidesulfovibrio</taxon>
    </lineage>
</organism>
<evidence type="ECO:0000313" key="1">
    <source>
        <dbReference type="EMBL" id="TVM32132.1"/>
    </source>
</evidence>
<accession>A0A6P1ZFN7</accession>
<proteinExistence type="predicted"/>
<dbReference type="Proteomes" id="UP000434052">
    <property type="component" value="Unassembled WGS sequence"/>
</dbReference>
<comment type="caution">
    <text evidence="1">The sequence shown here is derived from an EMBL/GenBank/DDBJ whole genome shotgun (WGS) entry which is preliminary data.</text>
</comment>
<dbReference type="RefSeq" id="WP_144306497.1">
    <property type="nucleotide sequence ID" value="NZ_QMIF01000012.1"/>
</dbReference>
<dbReference type="EMBL" id="QMIF01000012">
    <property type="protein sequence ID" value="TVM32132.1"/>
    <property type="molecule type" value="Genomic_DNA"/>
</dbReference>
<gene>
    <name evidence="1" type="ORF">DQK91_16515</name>
</gene>
<sequence length="237" mass="26500">MDQATILQNRLDVLNHMLAPERVVRHFLKATHPAKPEALECAERVSAALDRLFGRLVNIVQALEHRLEKPLSFVHGAMPCRYGVGPERPTIEDPWARCALLVEDTRVSLADASAYIRPIPLEADPDEEHGAPLFRTLGEELFRAVNVFRDELREEGATSKSAGIYCALIEVIFNVESQDLLGLHRLLSIHFGELFLMYEADEYEAAAKGEPHIPVLLFQHEYEAVQAKDAAETTAAP</sequence>
<name>A0A6P1ZFN7_9BACT</name>
<dbReference type="AlphaFoldDB" id="A0A6P1ZFN7"/>
<reference evidence="1 2" key="1">
    <citation type="submission" date="2018-06" db="EMBL/GenBank/DDBJ databases">
        <title>Complete genome of Desulfovibrio marinus P48SEP.</title>
        <authorList>
            <person name="Crispim J.S."/>
            <person name="Vidigal P.M.P."/>
            <person name="Silva L.C.F."/>
            <person name="Araujo L.C."/>
            <person name="Laguardia C.N."/>
            <person name="Dias R.S."/>
            <person name="Sousa M.P."/>
            <person name="Paula S.O."/>
            <person name="Silva C."/>
        </authorList>
    </citation>
    <scope>NUCLEOTIDE SEQUENCE [LARGE SCALE GENOMIC DNA]</scope>
    <source>
        <strain evidence="1 2">P48SEP</strain>
    </source>
</reference>
<evidence type="ECO:0000313" key="2">
    <source>
        <dbReference type="Proteomes" id="UP000434052"/>
    </source>
</evidence>